<evidence type="ECO:0000256" key="1">
    <source>
        <dbReference type="SAM" id="MobiDB-lite"/>
    </source>
</evidence>
<accession>A0AAE4CED7</accession>
<sequence length="161" mass="15222">MITIVAAVLGLAAGCGSTPASPPSTGTPSGAPPSDASPASPADTSRAEPTAAPPSGSPGGPAIGAPAPPPSTGAGPPPPPGPGELPGGLPHGERTLTGVVDRSGDCTLLRVGSRWWQLTGTAAGGLVDGSRVTAVGQVTNGAGCGGRDVTTTLIVQRVTPA</sequence>
<feature type="compositionally biased region" description="Low complexity" evidence="1">
    <location>
        <begin position="16"/>
        <end position="50"/>
    </location>
</feature>
<reference evidence="3" key="1">
    <citation type="submission" date="2023-07" db="EMBL/GenBank/DDBJ databases">
        <title>Sequencing the genomes of 1000 actinobacteria strains.</title>
        <authorList>
            <person name="Klenk H.-P."/>
        </authorList>
    </citation>
    <scope>NUCLEOTIDE SEQUENCE</scope>
    <source>
        <strain evidence="3">DSM 44707</strain>
    </source>
</reference>
<name>A0AAE4CED7_9ACTN</name>
<organism evidence="3 4">
    <name type="scientific">Catenuloplanes atrovinosus</name>
    <dbReference type="NCBI Taxonomy" id="137266"/>
    <lineage>
        <taxon>Bacteria</taxon>
        <taxon>Bacillati</taxon>
        <taxon>Actinomycetota</taxon>
        <taxon>Actinomycetes</taxon>
        <taxon>Micromonosporales</taxon>
        <taxon>Micromonosporaceae</taxon>
        <taxon>Catenuloplanes</taxon>
    </lineage>
</organism>
<keyword evidence="2" id="KW-0732">Signal</keyword>
<protein>
    <recommendedName>
        <fullName evidence="5">DUF5666 domain-containing protein</fullName>
    </recommendedName>
</protein>
<feature type="signal peptide" evidence="2">
    <location>
        <begin position="1"/>
        <end position="20"/>
    </location>
</feature>
<gene>
    <name evidence="3" type="ORF">J2S41_005298</name>
</gene>
<dbReference type="EMBL" id="JAVDYB010000001">
    <property type="protein sequence ID" value="MDR7278520.1"/>
    <property type="molecule type" value="Genomic_DNA"/>
</dbReference>
<evidence type="ECO:0000313" key="4">
    <source>
        <dbReference type="Proteomes" id="UP001183643"/>
    </source>
</evidence>
<dbReference type="Proteomes" id="UP001183643">
    <property type="component" value="Unassembled WGS sequence"/>
</dbReference>
<evidence type="ECO:0008006" key="5">
    <source>
        <dbReference type="Google" id="ProtNLM"/>
    </source>
</evidence>
<dbReference type="AlphaFoldDB" id="A0AAE4CED7"/>
<comment type="caution">
    <text evidence="3">The sequence shown here is derived from an EMBL/GenBank/DDBJ whole genome shotgun (WGS) entry which is preliminary data.</text>
</comment>
<feature type="compositionally biased region" description="Pro residues" evidence="1">
    <location>
        <begin position="66"/>
        <end position="83"/>
    </location>
</feature>
<proteinExistence type="predicted"/>
<keyword evidence="4" id="KW-1185">Reference proteome</keyword>
<feature type="chain" id="PRO_5041920667" description="DUF5666 domain-containing protein" evidence="2">
    <location>
        <begin position="21"/>
        <end position="161"/>
    </location>
</feature>
<feature type="region of interest" description="Disordered" evidence="1">
    <location>
        <begin position="16"/>
        <end position="92"/>
    </location>
</feature>
<dbReference type="RefSeq" id="WP_310371485.1">
    <property type="nucleotide sequence ID" value="NZ_JAVDYB010000001.1"/>
</dbReference>
<evidence type="ECO:0000313" key="3">
    <source>
        <dbReference type="EMBL" id="MDR7278520.1"/>
    </source>
</evidence>
<evidence type="ECO:0000256" key="2">
    <source>
        <dbReference type="SAM" id="SignalP"/>
    </source>
</evidence>